<keyword evidence="1" id="KW-1133">Transmembrane helix</keyword>
<reference evidence="2 3" key="1">
    <citation type="journal article" date="2015" name="Nature">
        <title>rRNA introns, odd ribosomes, and small enigmatic genomes across a large radiation of phyla.</title>
        <authorList>
            <person name="Brown C.T."/>
            <person name="Hug L.A."/>
            <person name="Thomas B.C."/>
            <person name="Sharon I."/>
            <person name="Castelle C.J."/>
            <person name="Singh A."/>
            <person name="Wilkins M.J."/>
            <person name="Williams K.H."/>
            <person name="Banfield J.F."/>
        </authorList>
    </citation>
    <scope>NUCLEOTIDE SEQUENCE [LARGE SCALE GENOMIC DNA]</scope>
</reference>
<feature type="transmembrane region" description="Helical" evidence="1">
    <location>
        <begin position="97"/>
        <end position="113"/>
    </location>
</feature>
<evidence type="ECO:0000313" key="2">
    <source>
        <dbReference type="EMBL" id="KKU31412.1"/>
    </source>
</evidence>
<sequence length="514" mass="59605">MYIIGGLEDQTALIVWSRISRQLFTISDPIVANIPVYQKMFDNMIHPLKTNQPVLSAFVSMFLTLLGENSYNYLLFLTLALNLFFSYLFFRRFKFGFVYALIFGFSAHTWVHLGVHIDLIQIWLMPLFWMLFLKIREKQSYINHIILGLFITFSTLVSNYYGFFILVAFSIYSVVDFVAVSLGKRKTAFKSVSLYAVAILTSLTFSFLFLFPYINDNFIAKQPAQYTVQRTYEDFFTFSSRPWYFILPPIKNPWLGGLSKTALNRLEKAAYFLTDDYFPAEHSGSYFGVLLLLSVILVCCYVFLKKDVRVKKTIVIHLLTIFAVVILMLPPFFTISGVVIWTPGYLLFKFFPMFRVTARLAILVLLLLLTTFGYCMDYIFSVYKAKLLWLFMISLLAVTLFETYIPLKIQNIGDPPDVYVYLRDNIPPDAKFAVYPRAMSDEALFWLPVHRRELVNAKNFVADDFETKLLNGDLVDIDYVLVAKDHANVFFQTTRFIPIKTFGDTTVFQQLIVT</sequence>
<feature type="transmembrane region" description="Helical" evidence="1">
    <location>
        <begin position="194"/>
        <end position="214"/>
    </location>
</feature>
<feature type="transmembrane region" description="Helical" evidence="1">
    <location>
        <begin position="163"/>
        <end position="182"/>
    </location>
</feature>
<evidence type="ECO:0000256" key="1">
    <source>
        <dbReference type="SAM" id="Phobius"/>
    </source>
</evidence>
<comment type="caution">
    <text evidence="2">The sequence shown here is derived from an EMBL/GenBank/DDBJ whole genome shotgun (WGS) entry which is preliminary data.</text>
</comment>
<name>A0A0G1PFG3_UNCKA</name>
<evidence type="ECO:0000313" key="3">
    <source>
        <dbReference type="Proteomes" id="UP000034732"/>
    </source>
</evidence>
<feature type="transmembrane region" description="Helical" evidence="1">
    <location>
        <begin position="360"/>
        <end position="380"/>
    </location>
</feature>
<organism evidence="2 3">
    <name type="scientific">candidate division WWE3 bacterium GW2011_GWA1_46_21</name>
    <dbReference type="NCBI Taxonomy" id="1619107"/>
    <lineage>
        <taxon>Bacteria</taxon>
        <taxon>Katanobacteria</taxon>
    </lineage>
</organism>
<gene>
    <name evidence="2" type="ORF">UX44_C0006G0003</name>
</gene>
<feature type="transmembrane region" description="Helical" evidence="1">
    <location>
        <begin position="119"/>
        <end position="135"/>
    </location>
</feature>
<dbReference type="Proteomes" id="UP000034732">
    <property type="component" value="Unassembled WGS sequence"/>
</dbReference>
<protein>
    <recommendedName>
        <fullName evidence="4">Glycosyltransferase RgtA/B/C/D-like domain-containing protein</fullName>
    </recommendedName>
</protein>
<evidence type="ECO:0008006" key="4">
    <source>
        <dbReference type="Google" id="ProtNLM"/>
    </source>
</evidence>
<proteinExistence type="predicted"/>
<accession>A0A0G1PFG3</accession>
<dbReference type="EMBL" id="LCMF01000006">
    <property type="protein sequence ID" value="KKU31412.1"/>
    <property type="molecule type" value="Genomic_DNA"/>
</dbReference>
<dbReference type="AlphaFoldDB" id="A0A0G1PFG3"/>
<feature type="transmembrane region" description="Helical" evidence="1">
    <location>
        <begin position="387"/>
        <end position="407"/>
    </location>
</feature>
<feature type="transmembrane region" description="Helical" evidence="1">
    <location>
        <begin position="285"/>
        <end position="304"/>
    </location>
</feature>
<feature type="transmembrane region" description="Helical" evidence="1">
    <location>
        <begin position="140"/>
        <end position="157"/>
    </location>
</feature>
<feature type="transmembrane region" description="Helical" evidence="1">
    <location>
        <begin position="71"/>
        <end position="90"/>
    </location>
</feature>
<feature type="transmembrane region" description="Helical" evidence="1">
    <location>
        <begin position="316"/>
        <end position="340"/>
    </location>
</feature>
<keyword evidence="1" id="KW-0472">Membrane</keyword>
<keyword evidence="1" id="KW-0812">Transmembrane</keyword>